<name>X1BHF8_9ZZZZ</name>
<gene>
    <name evidence="2" type="ORF">S01H4_36051</name>
</gene>
<sequence length="105" mass="11653">MQITSHGAAHEVTGSQHLLQVNGKNILLDCGLFQGRRKEAFDKNNMFGFDPKDIDVMILSHAHIDHSGNIPTLVKKGFQGVIYCTEATQSLCNVMLLDSAYIQEH</sequence>
<dbReference type="Gene3D" id="3.60.15.10">
    <property type="entry name" value="Ribonuclease Z/Hydroxyacylglutathione hydrolase-like"/>
    <property type="match status" value="1"/>
</dbReference>
<evidence type="ECO:0000313" key="2">
    <source>
        <dbReference type="EMBL" id="GAG83543.1"/>
    </source>
</evidence>
<dbReference type="InterPro" id="IPR036866">
    <property type="entry name" value="RibonucZ/Hydroxyglut_hydro"/>
</dbReference>
<protein>
    <recommendedName>
        <fullName evidence="1">Metallo-beta-lactamase domain-containing protein</fullName>
    </recommendedName>
</protein>
<evidence type="ECO:0000259" key="1">
    <source>
        <dbReference type="Pfam" id="PF00753"/>
    </source>
</evidence>
<dbReference type="AlphaFoldDB" id="X1BHF8"/>
<dbReference type="PANTHER" id="PTHR11203">
    <property type="entry name" value="CLEAVAGE AND POLYADENYLATION SPECIFICITY FACTOR FAMILY MEMBER"/>
    <property type="match status" value="1"/>
</dbReference>
<dbReference type="GO" id="GO:0004521">
    <property type="term" value="F:RNA endonuclease activity"/>
    <property type="evidence" value="ECO:0007669"/>
    <property type="project" value="TreeGrafter"/>
</dbReference>
<dbReference type="InterPro" id="IPR001279">
    <property type="entry name" value="Metallo-B-lactamas"/>
</dbReference>
<dbReference type="EMBL" id="BART01019230">
    <property type="protein sequence ID" value="GAG83543.1"/>
    <property type="molecule type" value="Genomic_DNA"/>
</dbReference>
<accession>X1BHF8</accession>
<dbReference type="PANTHER" id="PTHR11203:SF37">
    <property type="entry name" value="INTEGRATOR COMPLEX SUBUNIT 11"/>
    <property type="match status" value="1"/>
</dbReference>
<proteinExistence type="predicted"/>
<dbReference type="Pfam" id="PF00753">
    <property type="entry name" value="Lactamase_B"/>
    <property type="match status" value="1"/>
</dbReference>
<feature type="domain" description="Metallo-beta-lactamase" evidence="1">
    <location>
        <begin position="15"/>
        <end position="89"/>
    </location>
</feature>
<dbReference type="SUPFAM" id="SSF56281">
    <property type="entry name" value="Metallo-hydrolase/oxidoreductase"/>
    <property type="match status" value="1"/>
</dbReference>
<comment type="caution">
    <text evidence="2">The sequence shown here is derived from an EMBL/GenBank/DDBJ whole genome shotgun (WGS) entry which is preliminary data.</text>
</comment>
<organism evidence="2">
    <name type="scientific">marine sediment metagenome</name>
    <dbReference type="NCBI Taxonomy" id="412755"/>
    <lineage>
        <taxon>unclassified sequences</taxon>
        <taxon>metagenomes</taxon>
        <taxon>ecological metagenomes</taxon>
    </lineage>
</organism>
<dbReference type="CDD" id="cd16295">
    <property type="entry name" value="TTHA0252-CPSF-like_MBL-fold"/>
    <property type="match status" value="1"/>
</dbReference>
<reference evidence="2" key="1">
    <citation type="journal article" date="2014" name="Front. Microbiol.">
        <title>High frequency of phylogenetically diverse reductive dehalogenase-homologous genes in deep subseafloor sedimentary metagenomes.</title>
        <authorList>
            <person name="Kawai M."/>
            <person name="Futagami T."/>
            <person name="Toyoda A."/>
            <person name="Takaki Y."/>
            <person name="Nishi S."/>
            <person name="Hori S."/>
            <person name="Arai W."/>
            <person name="Tsubouchi T."/>
            <person name="Morono Y."/>
            <person name="Uchiyama I."/>
            <person name="Ito T."/>
            <person name="Fujiyama A."/>
            <person name="Inagaki F."/>
            <person name="Takami H."/>
        </authorList>
    </citation>
    <scope>NUCLEOTIDE SEQUENCE</scope>
    <source>
        <strain evidence="2">Expedition CK06-06</strain>
    </source>
</reference>
<dbReference type="InterPro" id="IPR050698">
    <property type="entry name" value="MBL"/>
</dbReference>